<dbReference type="InterPro" id="IPR035958">
    <property type="entry name" value="SecB-like_sf"/>
</dbReference>
<evidence type="ECO:0000313" key="1">
    <source>
        <dbReference type="EMBL" id="DAE15690.1"/>
    </source>
</evidence>
<dbReference type="SUPFAM" id="SSF54611">
    <property type="entry name" value="SecB-like"/>
    <property type="match status" value="1"/>
</dbReference>
<dbReference type="GO" id="GO:0015031">
    <property type="term" value="P:protein transport"/>
    <property type="evidence" value="ECO:0007669"/>
    <property type="project" value="InterPro"/>
</dbReference>
<dbReference type="GO" id="GO:0051262">
    <property type="term" value="P:protein tetramerization"/>
    <property type="evidence" value="ECO:0007669"/>
    <property type="project" value="InterPro"/>
</dbReference>
<sequence>MEANKSDFRLEGYLIRKSEIKIDTDFDKEETLNINITPSGIKEKDKFTLTLDLKIADRNDLFNINITAEAYFYFREDISFDMMGHFFTINAPAIIFPYIRGYISMLTSLSGCGTVMLPTLNLTDLGEELASNIKEIQ</sequence>
<protein>
    <submittedName>
        <fullName evidence="1">Translocase</fullName>
    </submittedName>
</protein>
<proteinExistence type="predicted"/>
<name>A0A8S5Q9U8_9CAUD</name>
<dbReference type="Pfam" id="PF02556">
    <property type="entry name" value="SecB"/>
    <property type="match status" value="1"/>
</dbReference>
<accession>A0A8S5Q9U8</accession>
<dbReference type="GO" id="GO:0051082">
    <property type="term" value="F:unfolded protein binding"/>
    <property type="evidence" value="ECO:0007669"/>
    <property type="project" value="InterPro"/>
</dbReference>
<dbReference type="InterPro" id="IPR003708">
    <property type="entry name" value="SecB"/>
</dbReference>
<reference evidence="1" key="1">
    <citation type="journal article" date="2021" name="Proc. Natl. Acad. Sci. U.S.A.">
        <title>A Catalog of Tens of Thousands of Viruses from Human Metagenomes Reveals Hidden Associations with Chronic Diseases.</title>
        <authorList>
            <person name="Tisza M.J."/>
            <person name="Buck C.B."/>
        </authorList>
    </citation>
    <scope>NUCLEOTIDE SEQUENCE</scope>
    <source>
        <strain evidence="1">Ctsfx1</strain>
    </source>
</reference>
<organism evidence="1">
    <name type="scientific">Podoviridae sp. ctsfx1</name>
    <dbReference type="NCBI Taxonomy" id="2825281"/>
    <lineage>
        <taxon>Viruses</taxon>
        <taxon>Duplodnaviria</taxon>
        <taxon>Heunggongvirae</taxon>
        <taxon>Uroviricota</taxon>
        <taxon>Caudoviricetes</taxon>
    </lineage>
</organism>
<dbReference type="Gene3D" id="3.10.420.10">
    <property type="entry name" value="SecB-like"/>
    <property type="match status" value="1"/>
</dbReference>
<dbReference type="EMBL" id="BK015610">
    <property type="protein sequence ID" value="DAE15690.1"/>
    <property type="molecule type" value="Genomic_DNA"/>
</dbReference>